<dbReference type="Gene3D" id="2.120.10.30">
    <property type="entry name" value="TolB, C-terminal domain"/>
    <property type="match status" value="1"/>
</dbReference>
<proteinExistence type="predicted"/>
<dbReference type="RefSeq" id="WP_050352437.1">
    <property type="nucleotide sequence ID" value="NZ_CP073011.1"/>
</dbReference>
<reference evidence="5" key="1">
    <citation type="submission" date="2015-07" db="EMBL/GenBank/DDBJ databases">
        <title>Fjat-10053 dsm26.</title>
        <authorList>
            <person name="Liu B."/>
            <person name="Wang J."/>
            <person name="Zhu Y."/>
            <person name="Liu G."/>
            <person name="Chen Q."/>
            <person name="Chen Z."/>
            <person name="Lan J."/>
            <person name="Che J."/>
            <person name="Ge C."/>
            <person name="Shi H."/>
            <person name="Pan Z."/>
            <person name="Liu X."/>
        </authorList>
    </citation>
    <scope>NUCLEOTIDE SEQUENCE [LARGE SCALE GENOMIC DNA]</scope>
    <source>
        <strain evidence="5">DSM 26</strain>
    </source>
</reference>
<dbReference type="InterPro" id="IPR001375">
    <property type="entry name" value="Peptidase_S9_cat"/>
</dbReference>
<dbReference type="PANTHER" id="PTHR42776:SF27">
    <property type="entry name" value="DIPEPTIDYL PEPTIDASE FAMILY MEMBER 6"/>
    <property type="match status" value="1"/>
</dbReference>
<dbReference type="GO" id="GO:0006508">
    <property type="term" value="P:proteolysis"/>
    <property type="evidence" value="ECO:0007669"/>
    <property type="project" value="InterPro"/>
</dbReference>
<protein>
    <submittedName>
        <fullName evidence="4">Peptidase S9</fullName>
    </submittedName>
</protein>
<dbReference type="GeneID" id="66871030"/>
<evidence type="ECO:0000256" key="1">
    <source>
        <dbReference type="ARBA" id="ARBA00022801"/>
    </source>
</evidence>
<evidence type="ECO:0000259" key="3">
    <source>
        <dbReference type="Pfam" id="PF00326"/>
    </source>
</evidence>
<dbReference type="InterPro" id="IPR011659">
    <property type="entry name" value="WD40"/>
</dbReference>
<dbReference type="PATRIC" id="fig|1473.5.peg.1833"/>
<evidence type="ECO:0000313" key="5">
    <source>
        <dbReference type="Proteomes" id="UP000036780"/>
    </source>
</evidence>
<keyword evidence="2" id="KW-0720">Serine protease</keyword>
<gene>
    <name evidence="4" type="ORF">AFK71_15785</name>
</gene>
<comment type="caution">
    <text evidence="4">The sequence shown here is derived from an EMBL/GenBank/DDBJ whole genome shotgun (WGS) entry which is preliminary data.</text>
</comment>
<dbReference type="PRINTS" id="PR00862">
    <property type="entry name" value="PROLIGOPTASE"/>
</dbReference>
<dbReference type="InterPro" id="IPR002470">
    <property type="entry name" value="Peptidase_S9A"/>
</dbReference>
<evidence type="ECO:0000256" key="2">
    <source>
        <dbReference type="ARBA" id="ARBA00022825"/>
    </source>
</evidence>
<dbReference type="OrthoDB" id="108903at2"/>
<name>A0A0L0QMY0_VIRPA</name>
<dbReference type="InterPro" id="IPR011042">
    <property type="entry name" value="6-blade_b-propeller_TolB-like"/>
</dbReference>
<accession>A0A0L0QMY0</accession>
<dbReference type="Proteomes" id="UP000036780">
    <property type="component" value="Unassembled WGS sequence"/>
</dbReference>
<organism evidence="4 5">
    <name type="scientific">Virgibacillus pantothenticus</name>
    <dbReference type="NCBI Taxonomy" id="1473"/>
    <lineage>
        <taxon>Bacteria</taxon>
        <taxon>Bacillati</taxon>
        <taxon>Bacillota</taxon>
        <taxon>Bacilli</taxon>
        <taxon>Bacillales</taxon>
        <taxon>Bacillaceae</taxon>
        <taxon>Virgibacillus</taxon>
    </lineage>
</organism>
<dbReference type="PANTHER" id="PTHR42776">
    <property type="entry name" value="SERINE PEPTIDASE S9 FAMILY MEMBER"/>
    <property type="match status" value="1"/>
</dbReference>
<dbReference type="EMBL" id="LGTO01000007">
    <property type="protein sequence ID" value="KNE19879.1"/>
    <property type="molecule type" value="Genomic_DNA"/>
</dbReference>
<dbReference type="SUPFAM" id="SSF82171">
    <property type="entry name" value="DPP6 N-terminal domain-like"/>
    <property type="match status" value="1"/>
</dbReference>
<evidence type="ECO:0000313" key="4">
    <source>
        <dbReference type="EMBL" id="KNE19879.1"/>
    </source>
</evidence>
<dbReference type="Pfam" id="PF07676">
    <property type="entry name" value="PD40"/>
    <property type="match status" value="1"/>
</dbReference>
<keyword evidence="1" id="KW-0378">Hydrolase</keyword>
<dbReference type="InterPro" id="IPR029058">
    <property type="entry name" value="AB_hydrolase_fold"/>
</dbReference>
<keyword evidence="5" id="KW-1185">Reference proteome</keyword>
<dbReference type="Pfam" id="PF00326">
    <property type="entry name" value="Peptidase_S9"/>
    <property type="match status" value="1"/>
</dbReference>
<dbReference type="AlphaFoldDB" id="A0A0L0QMY0"/>
<sequence>MEQSLLKEYLQMQHAYEPIVIPGQQDEITFLTKKTGLPQVWKLNLVTTELEQFTDLPDRVLSVFHSPTGQQTIVGMDEHGNEKQQFYLMDSGRRNVQELVVSKQHFHYFGGWSPDGKQIAFSSNRRSPGIFDVFVLDLRTKKQKVVFESDGNCKSIFWSKDGSQLLIRIPETNIEDRLFLLDIATGSTVRLGDDSLARFKEVELTANGKEGFVLTDIQRDTLAIYQFSLNQPAILTEVLSDDNWDIEELKLSPNQRQLAFTVNEGGRSKLGVYHLDVKTYDYIETLPKGVYNSVSWVNDQELILHIKSAVLPGDIWQLHLGTGSCTRLTHIGHSEITKYLIEPNLFTYPSFDGLNVPYFFYGDVKQSQPAVIYVHGGPEYQIRDEFNPVIQYLAANGFAVAVPNVRGSMGYGRTYSKLDDQRKRMNAVADLKWLVEDLVQNRGVNRDQIGIMGRSYGGFMVLAAITHYPDLWAAAVDIVGISHFKTFLENTGPWRRKLREYEYGSLKEDVDFFEEIAPLRHTANIQAPLLIFHGRNDTRVPVSEAEQLASDLQKQGKNVELLIFEDEGHQTEKMTNHITMNKLIIAFMQKHLAQK</sequence>
<dbReference type="SUPFAM" id="SSF53474">
    <property type="entry name" value="alpha/beta-Hydrolases"/>
    <property type="match status" value="1"/>
</dbReference>
<dbReference type="Gene3D" id="3.40.50.1820">
    <property type="entry name" value="alpha/beta hydrolase"/>
    <property type="match status" value="1"/>
</dbReference>
<feature type="domain" description="Peptidase S9 prolyl oligopeptidase catalytic" evidence="3">
    <location>
        <begin position="386"/>
        <end position="593"/>
    </location>
</feature>
<keyword evidence="2" id="KW-0645">Protease</keyword>
<dbReference type="GO" id="GO:0004252">
    <property type="term" value="F:serine-type endopeptidase activity"/>
    <property type="evidence" value="ECO:0007669"/>
    <property type="project" value="InterPro"/>
</dbReference>